<name>A0AAN2C9K4_UNVUL</name>
<dbReference type="InterPro" id="IPR029035">
    <property type="entry name" value="DHS-like_NAD/FAD-binding_dom"/>
</dbReference>
<dbReference type="InterPro" id="IPR029061">
    <property type="entry name" value="THDP-binding"/>
</dbReference>
<dbReference type="PROSITE" id="PS00187">
    <property type="entry name" value="TPP_ENZYMES"/>
    <property type="match status" value="1"/>
</dbReference>
<dbReference type="InterPro" id="IPR012001">
    <property type="entry name" value="Thiamin_PyroP_enz_TPP-bd_dom"/>
</dbReference>
<dbReference type="AlphaFoldDB" id="A0AAN2C9K4"/>
<dbReference type="GO" id="GO:0030976">
    <property type="term" value="F:thiamine pyrophosphate binding"/>
    <property type="evidence" value="ECO:0007669"/>
    <property type="project" value="InterPro"/>
</dbReference>
<dbReference type="SUPFAM" id="SSF52467">
    <property type="entry name" value="DHS-like NAD/FAD-binding domain"/>
    <property type="match status" value="1"/>
</dbReference>
<organism evidence="7 8">
    <name type="scientific">Vulcanimicrobium alpinum</name>
    <dbReference type="NCBI Taxonomy" id="3016050"/>
    <lineage>
        <taxon>Bacteria</taxon>
        <taxon>Bacillati</taxon>
        <taxon>Vulcanimicrobiota</taxon>
        <taxon>Vulcanimicrobiia</taxon>
        <taxon>Vulcanimicrobiales</taxon>
        <taxon>Vulcanimicrobiaceae</taxon>
        <taxon>Vulcanimicrobium</taxon>
    </lineage>
</organism>
<gene>
    <name evidence="7" type="ORF">WPS_19060</name>
</gene>
<dbReference type="Gene3D" id="3.40.50.1220">
    <property type="entry name" value="TPP-binding domain"/>
    <property type="match status" value="1"/>
</dbReference>
<keyword evidence="2 3" id="KW-0786">Thiamine pyrophosphate</keyword>
<dbReference type="GO" id="GO:0005948">
    <property type="term" value="C:acetolactate synthase complex"/>
    <property type="evidence" value="ECO:0007669"/>
    <property type="project" value="TreeGrafter"/>
</dbReference>
<dbReference type="PANTHER" id="PTHR18968">
    <property type="entry name" value="THIAMINE PYROPHOSPHATE ENZYMES"/>
    <property type="match status" value="1"/>
</dbReference>
<evidence type="ECO:0000313" key="7">
    <source>
        <dbReference type="EMBL" id="BDE06630.1"/>
    </source>
</evidence>
<dbReference type="Pfam" id="PF02775">
    <property type="entry name" value="TPP_enzyme_C"/>
    <property type="match status" value="1"/>
</dbReference>
<dbReference type="PANTHER" id="PTHR18968:SF120">
    <property type="entry name" value="ACETOLACTATE SYNTHASE LARGE SUBUNIT"/>
    <property type="match status" value="1"/>
</dbReference>
<dbReference type="InterPro" id="IPR000399">
    <property type="entry name" value="TPP-bd_CS"/>
</dbReference>
<dbReference type="Pfam" id="PF00205">
    <property type="entry name" value="TPP_enzyme_M"/>
    <property type="match status" value="1"/>
</dbReference>
<protein>
    <submittedName>
        <fullName evidence="7">Thiamine pyrophosphate protein</fullName>
    </submittedName>
</protein>
<feature type="domain" description="Thiamine pyrophosphate enzyme N-terminal TPP-binding" evidence="6">
    <location>
        <begin position="5"/>
        <end position="118"/>
    </location>
</feature>
<keyword evidence="8" id="KW-1185">Reference proteome</keyword>
<feature type="domain" description="Thiamine pyrophosphate enzyme central" evidence="4">
    <location>
        <begin position="190"/>
        <end position="327"/>
    </location>
</feature>
<reference evidence="7 8" key="1">
    <citation type="journal article" date="2022" name="ISME Commun">
        <title>Vulcanimicrobium alpinus gen. nov. sp. nov., the first cultivated representative of the candidate phylum 'Eremiobacterota', is a metabolically versatile aerobic anoxygenic phototroph.</title>
        <authorList>
            <person name="Yabe S."/>
            <person name="Muto K."/>
            <person name="Abe K."/>
            <person name="Yokota A."/>
            <person name="Staudigel H."/>
            <person name="Tebo B.M."/>
        </authorList>
    </citation>
    <scope>NUCLEOTIDE SEQUENCE [LARGE SCALE GENOMIC DNA]</scope>
    <source>
        <strain evidence="7 8">WC8-2</strain>
    </source>
</reference>
<comment type="similarity">
    <text evidence="1 3">Belongs to the TPP enzyme family.</text>
</comment>
<proteinExistence type="inferred from homology"/>
<feature type="domain" description="Thiamine pyrophosphate enzyme TPP-binding" evidence="5">
    <location>
        <begin position="385"/>
        <end position="530"/>
    </location>
</feature>
<accession>A0AAN2C9K4</accession>
<dbReference type="GO" id="GO:0000287">
    <property type="term" value="F:magnesium ion binding"/>
    <property type="evidence" value="ECO:0007669"/>
    <property type="project" value="InterPro"/>
</dbReference>
<dbReference type="InterPro" id="IPR012000">
    <property type="entry name" value="Thiamin_PyroP_enz_cen_dom"/>
</dbReference>
<evidence type="ECO:0000256" key="1">
    <source>
        <dbReference type="ARBA" id="ARBA00007812"/>
    </source>
</evidence>
<dbReference type="SUPFAM" id="SSF52518">
    <property type="entry name" value="Thiamin diphosphate-binding fold (THDP-binding)"/>
    <property type="match status" value="2"/>
</dbReference>
<dbReference type="CDD" id="cd00568">
    <property type="entry name" value="TPP_enzymes"/>
    <property type="match status" value="1"/>
</dbReference>
<dbReference type="NCBIfam" id="NF006052">
    <property type="entry name" value="PRK08199.1"/>
    <property type="match status" value="1"/>
</dbReference>
<dbReference type="Gene3D" id="3.40.50.970">
    <property type="match status" value="2"/>
</dbReference>
<evidence type="ECO:0000256" key="2">
    <source>
        <dbReference type="ARBA" id="ARBA00023052"/>
    </source>
</evidence>
<evidence type="ECO:0000259" key="4">
    <source>
        <dbReference type="Pfam" id="PF00205"/>
    </source>
</evidence>
<dbReference type="InterPro" id="IPR011766">
    <property type="entry name" value="TPP_enzyme_TPP-bd"/>
</dbReference>
<evidence type="ECO:0000313" key="8">
    <source>
        <dbReference type="Proteomes" id="UP001317532"/>
    </source>
</evidence>
<evidence type="ECO:0000259" key="5">
    <source>
        <dbReference type="Pfam" id="PF02775"/>
    </source>
</evidence>
<sequence length="561" mass="60057">MALRSGGRVLVDVLRANGVERVFCVPGESYVAVLDALYDVPQIQVVACRHEAAAANMAEAYGKLTGRPGICFVTRAPGATHASIGVHTARQDSTPMLLFVGQVGRVMRDREAFQEIDYRQVFGGLAKCATEIDDARRIPELVTRAFATALAGRQGPVVIALPEDMLRDEVDVADLPAATRSVAHAASADVAEAHDMLSRAQRPLVILGGSGWDDDARAAMQAIARRDALPVACSFRRQHLFDNRDPHYAGDLGLGPNPALAARVRDADVILAIGGRLSEIPTSGYTLIEAPRPKQQLIHVHADANELGRVLQPALAINAGAAEFVRAFAALPALDAAAWRDQTRAVRAAYEANLIPGPSTAALDMADVVRFLDARLPDDAILCNGAGNYTTWLHRFYRYRNFRTQIGPTSGAMGYGVPAAIAAKLQHPERIVVAFAGDGCFLMSGHELATARQYGANIIVIVVNNGMYGTIRMHQERAYPGRVIATDLHNPDFAAYARSFGAYGAVVERTAEFAPAFETALAAGVPALLELRTDPESITPRTTLTEIRDAASSGLRGGSRA</sequence>
<dbReference type="KEGG" id="vab:WPS_19060"/>
<dbReference type="Proteomes" id="UP001317532">
    <property type="component" value="Chromosome"/>
</dbReference>
<dbReference type="GO" id="GO:0050660">
    <property type="term" value="F:flavin adenine dinucleotide binding"/>
    <property type="evidence" value="ECO:0007669"/>
    <property type="project" value="TreeGrafter"/>
</dbReference>
<dbReference type="GO" id="GO:0003984">
    <property type="term" value="F:acetolactate synthase activity"/>
    <property type="evidence" value="ECO:0007669"/>
    <property type="project" value="TreeGrafter"/>
</dbReference>
<dbReference type="GO" id="GO:0009099">
    <property type="term" value="P:L-valine biosynthetic process"/>
    <property type="evidence" value="ECO:0007669"/>
    <property type="project" value="TreeGrafter"/>
</dbReference>
<dbReference type="FunFam" id="3.40.50.970:FF:000007">
    <property type="entry name" value="Acetolactate synthase"/>
    <property type="match status" value="1"/>
</dbReference>
<dbReference type="Pfam" id="PF02776">
    <property type="entry name" value="TPP_enzyme_N"/>
    <property type="match status" value="1"/>
</dbReference>
<dbReference type="InterPro" id="IPR045229">
    <property type="entry name" value="TPP_enz"/>
</dbReference>
<dbReference type="CDD" id="cd07035">
    <property type="entry name" value="TPP_PYR_POX_like"/>
    <property type="match status" value="1"/>
</dbReference>
<evidence type="ECO:0000259" key="6">
    <source>
        <dbReference type="Pfam" id="PF02776"/>
    </source>
</evidence>
<dbReference type="GO" id="GO:0009097">
    <property type="term" value="P:isoleucine biosynthetic process"/>
    <property type="evidence" value="ECO:0007669"/>
    <property type="project" value="TreeGrafter"/>
</dbReference>
<evidence type="ECO:0000256" key="3">
    <source>
        <dbReference type="RuleBase" id="RU362132"/>
    </source>
</evidence>
<dbReference type="EMBL" id="AP025523">
    <property type="protein sequence ID" value="BDE06630.1"/>
    <property type="molecule type" value="Genomic_DNA"/>
</dbReference>
<dbReference type="RefSeq" id="WP_317994282.1">
    <property type="nucleotide sequence ID" value="NZ_AP025523.1"/>
</dbReference>